<keyword evidence="1" id="KW-1133">Transmembrane helix</keyword>
<dbReference type="Proteomes" id="UP000245728">
    <property type="component" value="Chromosome"/>
</dbReference>
<dbReference type="EMBL" id="CP029347">
    <property type="protein sequence ID" value="AWL12815.1"/>
    <property type="molecule type" value="Genomic_DNA"/>
</dbReference>
<evidence type="ECO:0000313" key="3">
    <source>
        <dbReference type="Proteomes" id="UP000245728"/>
    </source>
</evidence>
<dbReference type="KEGG" id="salh:HMF8227_02363"/>
<dbReference type="AlphaFoldDB" id="A0A2S2E583"/>
<gene>
    <name evidence="2" type="ORF">HMF8227_02363</name>
</gene>
<keyword evidence="1" id="KW-0812">Transmembrane</keyword>
<name>A0A2S2E583_9ALTE</name>
<evidence type="ECO:0000313" key="2">
    <source>
        <dbReference type="EMBL" id="AWL12815.1"/>
    </source>
</evidence>
<protein>
    <submittedName>
        <fullName evidence="2">Uncharacterized protein</fullName>
    </submittedName>
</protein>
<reference evidence="2 3" key="1">
    <citation type="submission" date="2018-05" db="EMBL/GenBank/DDBJ databases">
        <title>Salinimonas sp. HMF8227 Genome sequencing and assembly.</title>
        <authorList>
            <person name="Kang H."/>
            <person name="Kang J."/>
            <person name="Cha I."/>
            <person name="Kim H."/>
            <person name="Joh K."/>
        </authorList>
    </citation>
    <scope>NUCLEOTIDE SEQUENCE [LARGE SCALE GENOMIC DNA]</scope>
    <source>
        <strain evidence="2 3">HMF8227</strain>
    </source>
</reference>
<dbReference type="RefSeq" id="WP_109340358.1">
    <property type="nucleotide sequence ID" value="NZ_CP029347.1"/>
</dbReference>
<keyword evidence="3" id="KW-1185">Reference proteome</keyword>
<proteinExistence type="predicted"/>
<evidence type="ECO:0000256" key="1">
    <source>
        <dbReference type="SAM" id="Phobius"/>
    </source>
</evidence>
<feature type="transmembrane region" description="Helical" evidence="1">
    <location>
        <begin position="74"/>
        <end position="90"/>
    </location>
</feature>
<organism evidence="2 3">
    <name type="scientific">Saliniradius amylolyticus</name>
    <dbReference type="NCBI Taxonomy" id="2183582"/>
    <lineage>
        <taxon>Bacteria</taxon>
        <taxon>Pseudomonadati</taxon>
        <taxon>Pseudomonadota</taxon>
        <taxon>Gammaproteobacteria</taxon>
        <taxon>Alteromonadales</taxon>
        <taxon>Alteromonadaceae</taxon>
        <taxon>Saliniradius</taxon>
    </lineage>
</organism>
<sequence length="91" mass="10599">MEQQLSDLKVSFDEHRKEVTSLMKSLIELQTKQAQHDEQDRKLFEIYTKLSDRVRAIEITAAARGNSVSNNERLVWLLITGAVGSFFWFVR</sequence>
<accession>A0A2S2E583</accession>
<keyword evidence="1" id="KW-0472">Membrane</keyword>